<sequence length="86" mass="9141">MCLTSGAALTARGGTDVAAAGTCGNGRATSDGELRGSSFEAILRDARLRRALRMRSWPAAKYQILMVRSPPKRASRTMQAESLTIA</sequence>
<evidence type="ECO:0000313" key="2">
    <source>
        <dbReference type="Proteomes" id="UP000289546"/>
    </source>
</evidence>
<name>A0A4Q0S696_9BRAD</name>
<keyword evidence="2" id="KW-1185">Reference proteome</keyword>
<reference evidence="1 2" key="1">
    <citation type="submission" date="2015-04" db="EMBL/GenBank/DDBJ databases">
        <title>Comparative genomics of rhizobia nodulating Arachis hypogaea in China.</title>
        <authorList>
            <person name="Li Y."/>
        </authorList>
    </citation>
    <scope>NUCLEOTIDE SEQUENCE [LARGE SCALE GENOMIC DNA]</scope>
    <source>
        <strain evidence="1 2">CCBAU 51757</strain>
    </source>
</reference>
<accession>A0A4Q0S696</accession>
<protein>
    <submittedName>
        <fullName evidence="1">Uncharacterized protein</fullName>
    </submittedName>
</protein>
<gene>
    <name evidence="1" type="ORF">XH99_17675</name>
</gene>
<proteinExistence type="predicted"/>
<dbReference type="AlphaFoldDB" id="A0A4Q0S696"/>
<dbReference type="EMBL" id="LBJQ01000079">
    <property type="protein sequence ID" value="RXH26952.1"/>
    <property type="molecule type" value="Genomic_DNA"/>
</dbReference>
<organism evidence="1 2">
    <name type="scientific">Bradyrhizobium nanningense</name>
    <dbReference type="NCBI Taxonomy" id="1325118"/>
    <lineage>
        <taxon>Bacteria</taxon>
        <taxon>Pseudomonadati</taxon>
        <taxon>Pseudomonadota</taxon>
        <taxon>Alphaproteobacteria</taxon>
        <taxon>Hyphomicrobiales</taxon>
        <taxon>Nitrobacteraceae</taxon>
        <taxon>Bradyrhizobium</taxon>
    </lineage>
</organism>
<comment type="caution">
    <text evidence="1">The sequence shown here is derived from an EMBL/GenBank/DDBJ whole genome shotgun (WGS) entry which is preliminary data.</text>
</comment>
<evidence type="ECO:0000313" key="1">
    <source>
        <dbReference type="EMBL" id="RXH26952.1"/>
    </source>
</evidence>
<dbReference type="Proteomes" id="UP000289546">
    <property type="component" value="Unassembled WGS sequence"/>
</dbReference>